<feature type="transmembrane region" description="Helical" evidence="6">
    <location>
        <begin position="167"/>
        <end position="187"/>
    </location>
</feature>
<evidence type="ECO:0000256" key="2">
    <source>
        <dbReference type="ARBA" id="ARBA00022448"/>
    </source>
</evidence>
<feature type="transmembrane region" description="Helical" evidence="6">
    <location>
        <begin position="324"/>
        <end position="344"/>
    </location>
</feature>
<dbReference type="GO" id="GO:0016020">
    <property type="term" value="C:membrane"/>
    <property type="evidence" value="ECO:0007669"/>
    <property type="project" value="UniProtKB-SubCell"/>
</dbReference>
<evidence type="ECO:0000259" key="7">
    <source>
        <dbReference type="PROSITE" id="PS50850"/>
    </source>
</evidence>
<dbReference type="Proteomes" id="UP000460416">
    <property type="component" value="Unassembled WGS sequence"/>
</dbReference>
<evidence type="ECO:0000256" key="6">
    <source>
        <dbReference type="SAM" id="Phobius"/>
    </source>
</evidence>
<dbReference type="PANTHER" id="PTHR12778:SF10">
    <property type="entry name" value="MAJOR FACILITATOR SUPERFAMILY DOMAIN-CONTAINING PROTEIN 3"/>
    <property type="match status" value="1"/>
</dbReference>
<feature type="transmembrane region" description="Helical" evidence="6">
    <location>
        <begin position="249"/>
        <end position="272"/>
    </location>
</feature>
<feature type="transmembrane region" description="Helical" evidence="6">
    <location>
        <begin position="350"/>
        <end position="373"/>
    </location>
</feature>
<evidence type="ECO:0000256" key="1">
    <source>
        <dbReference type="ARBA" id="ARBA00004141"/>
    </source>
</evidence>
<feature type="transmembrane region" description="Helical" evidence="6">
    <location>
        <begin position="65"/>
        <end position="87"/>
    </location>
</feature>
<dbReference type="Gene3D" id="1.20.1250.20">
    <property type="entry name" value="MFS general substrate transporter like domains"/>
    <property type="match status" value="1"/>
</dbReference>
<dbReference type="RefSeq" id="WP_156272802.1">
    <property type="nucleotide sequence ID" value="NZ_BAABGI010000005.1"/>
</dbReference>
<keyword evidence="2" id="KW-0813">Transport</keyword>
<keyword evidence="9" id="KW-1185">Reference proteome</keyword>
<evidence type="ECO:0000313" key="8">
    <source>
        <dbReference type="EMBL" id="MUP40965.1"/>
    </source>
</evidence>
<dbReference type="SUPFAM" id="SSF103473">
    <property type="entry name" value="MFS general substrate transporter"/>
    <property type="match status" value="1"/>
</dbReference>
<feature type="transmembrane region" description="Helical" evidence="6">
    <location>
        <begin position="125"/>
        <end position="146"/>
    </location>
</feature>
<feature type="transmembrane region" description="Helical" evidence="6">
    <location>
        <begin position="193"/>
        <end position="211"/>
    </location>
</feature>
<feature type="transmembrane region" description="Helical" evidence="6">
    <location>
        <begin position="385"/>
        <end position="404"/>
    </location>
</feature>
<dbReference type="Pfam" id="PF07690">
    <property type="entry name" value="MFS_1"/>
    <property type="match status" value="1"/>
</dbReference>
<feature type="transmembrane region" description="Helical" evidence="6">
    <location>
        <begin position="99"/>
        <end position="119"/>
    </location>
</feature>
<sequence length="458" mass="51078">MNLPENRVKRVELAHLKRNKYLAENAILRYLVFAALYISEGIPIGITFFAIPAWLAMNNIPAVEIATYTAVIIIPWTFKLVVAPIMDRYTLLSMGRKRPWILMGQIGLFISVFSMGFTNDPLNNLQILTVFGFIISFFGVMQDIAIDGMAVEIIPKEQQARANGIMWGSRIIGQSLALVIGTALINTVGFTNAVTSLSFLVILLLLVPLYFREHRGEKMLPWTKGKASSVTKSTHVANWKELIGNLKKCTLLSASLLLCLGIFLFGTIAGMVDVLLPIFTVQQLEWTNTAYSQVYSASTITAGFIGIFIGGFVIDLLGTKRMILYLLTALFISFIVFILLSGSWQNNTVVFGFVIIYYLLYTLATIATLALGMKLCWQKVSASQFTIYMTLNNLGVSFGAWLLGKLTLNYDWPVIITCIAIFPLLSFFIFRSIKLEEHLGQIAGLSRKKALREETVLD</sequence>
<comment type="caution">
    <text evidence="8">The sequence shown here is derived from an EMBL/GenBank/DDBJ whole genome shotgun (WGS) entry which is preliminary data.</text>
</comment>
<reference evidence="8 9" key="1">
    <citation type="submission" date="2019-07" db="EMBL/GenBank/DDBJ databases">
        <title>Gramella aestuarii sp. nov., isolated from a tidal flat, and emended description of Gramella echinicola.</title>
        <authorList>
            <person name="Liu L."/>
        </authorList>
    </citation>
    <scope>NUCLEOTIDE SEQUENCE [LARGE SCALE GENOMIC DNA]</scope>
    <source>
        <strain evidence="8 9">BS12</strain>
    </source>
</reference>
<feature type="transmembrane region" description="Helical" evidence="6">
    <location>
        <begin position="410"/>
        <end position="430"/>
    </location>
</feature>
<evidence type="ECO:0000256" key="4">
    <source>
        <dbReference type="ARBA" id="ARBA00022989"/>
    </source>
</evidence>
<evidence type="ECO:0000313" key="9">
    <source>
        <dbReference type="Proteomes" id="UP000460416"/>
    </source>
</evidence>
<keyword evidence="3 6" id="KW-0812">Transmembrane</keyword>
<gene>
    <name evidence="8" type="ORF">FLP08_00120</name>
</gene>
<dbReference type="InterPro" id="IPR004752">
    <property type="entry name" value="AmpG_permease/AT-1"/>
</dbReference>
<keyword evidence="5 6" id="KW-0472">Membrane</keyword>
<dbReference type="InterPro" id="IPR011701">
    <property type="entry name" value="MFS"/>
</dbReference>
<organism evidence="8 9">
    <name type="scientific">Christiangramia aestuarii</name>
    <dbReference type="NCBI Taxonomy" id="1028746"/>
    <lineage>
        <taxon>Bacteria</taxon>
        <taxon>Pseudomonadati</taxon>
        <taxon>Bacteroidota</taxon>
        <taxon>Flavobacteriia</taxon>
        <taxon>Flavobacteriales</taxon>
        <taxon>Flavobacteriaceae</taxon>
        <taxon>Christiangramia</taxon>
    </lineage>
</organism>
<dbReference type="GO" id="GO:0022857">
    <property type="term" value="F:transmembrane transporter activity"/>
    <property type="evidence" value="ECO:0007669"/>
    <property type="project" value="InterPro"/>
</dbReference>
<dbReference type="PANTHER" id="PTHR12778">
    <property type="entry name" value="SOLUTE CARRIER FAMILY 33 ACETYL-COA TRANSPORTER -RELATED"/>
    <property type="match status" value="1"/>
</dbReference>
<keyword evidence="4 6" id="KW-1133">Transmembrane helix</keyword>
<evidence type="ECO:0000256" key="3">
    <source>
        <dbReference type="ARBA" id="ARBA00022692"/>
    </source>
</evidence>
<comment type="subcellular location">
    <subcellularLocation>
        <location evidence="1">Membrane</location>
        <topology evidence="1">Multi-pass membrane protein</topology>
    </subcellularLocation>
</comment>
<feature type="transmembrane region" description="Helical" evidence="6">
    <location>
        <begin position="27"/>
        <end position="53"/>
    </location>
</feature>
<dbReference type="AlphaFoldDB" id="A0A7M4C1M5"/>
<dbReference type="EMBL" id="VJVW01000001">
    <property type="protein sequence ID" value="MUP40965.1"/>
    <property type="molecule type" value="Genomic_DNA"/>
</dbReference>
<accession>A0A7M4C1M5</accession>
<protein>
    <submittedName>
        <fullName evidence="8">AmpG family muropeptide MFS transporter</fullName>
    </submittedName>
</protein>
<feature type="domain" description="Major facilitator superfamily (MFS) profile" evidence="7">
    <location>
        <begin position="254"/>
        <end position="458"/>
    </location>
</feature>
<evidence type="ECO:0000256" key="5">
    <source>
        <dbReference type="ARBA" id="ARBA00023136"/>
    </source>
</evidence>
<proteinExistence type="predicted"/>
<feature type="transmembrane region" description="Helical" evidence="6">
    <location>
        <begin position="292"/>
        <end position="317"/>
    </location>
</feature>
<dbReference type="PROSITE" id="PS50850">
    <property type="entry name" value="MFS"/>
    <property type="match status" value="1"/>
</dbReference>
<dbReference type="InterPro" id="IPR036259">
    <property type="entry name" value="MFS_trans_sf"/>
</dbReference>
<name>A0A7M4C1M5_9FLAO</name>
<dbReference type="InterPro" id="IPR020846">
    <property type="entry name" value="MFS_dom"/>
</dbReference>
<dbReference type="OrthoDB" id="924673at2"/>